<name>A0ABD0Z9A4_9HEMI</name>
<dbReference type="EMBL" id="JBFDAA010000005">
    <property type="protein sequence ID" value="KAL1132713.1"/>
    <property type="molecule type" value="Genomic_DNA"/>
</dbReference>
<reference evidence="1 2" key="1">
    <citation type="submission" date="2024-07" db="EMBL/GenBank/DDBJ databases">
        <title>Chromosome-level genome assembly of the water stick insect Ranatra chinensis (Heteroptera: Nepidae).</title>
        <authorList>
            <person name="Liu X."/>
        </authorList>
    </citation>
    <scope>NUCLEOTIDE SEQUENCE [LARGE SCALE GENOMIC DNA]</scope>
    <source>
        <strain evidence="1">Cailab_2021Rc</strain>
        <tissue evidence="1">Muscle</tissue>
    </source>
</reference>
<dbReference type="Proteomes" id="UP001558652">
    <property type="component" value="Unassembled WGS sequence"/>
</dbReference>
<evidence type="ECO:0000313" key="2">
    <source>
        <dbReference type="Proteomes" id="UP001558652"/>
    </source>
</evidence>
<proteinExistence type="predicted"/>
<accession>A0ABD0Z9A4</accession>
<comment type="caution">
    <text evidence="1">The sequence shown here is derived from an EMBL/GenBank/DDBJ whole genome shotgun (WGS) entry which is preliminary data.</text>
</comment>
<evidence type="ECO:0000313" key="1">
    <source>
        <dbReference type="EMBL" id="KAL1132713.1"/>
    </source>
</evidence>
<organism evidence="1 2">
    <name type="scientific">Ranatra chinensis</name>
    <dbReference type="NCBI Taxonomy" id="642074"/>
    <lineage>
        <taxon>Eukaryota</taxon>
        <taxon>Metazoa</taxon>
        <taxon>Ecdysozoa</taxon>
        <taxon>Arthropoda</taxon>
        <taxon>Hexapoda</taxon>
        <taxon>Insecta</taxon>
        <taxon>Pterygota</taxon>
        <taxon>Neoptera</taxon>
        <taxon>Paraneoptera</taxon>
        <taxon>Hemiptera</taxon>
        <taxon>Heteroptera</taxon>
        <taxon>Panheteroptera</taxon>
        <taxon>Nepomorpha</taxon>
        <taxon>Nepidae</taxon>
        <taxon>Ranatrinae</taxon>
        <taxon>Ranatra</taxon>
    </lineage>
</organism>
<dbReference type="AlphaFoldDB" id="A0ABD0Z9A4"/>
<sequence>MEKILSKMNPQEMCSTCPEVNHRFRAAARNVMLSNFRLLGHLIVEHLNNTKCQIYQMALDTGSDNLEREMICVAQYTFLQILYSEYKVLCTVFLDHESASFSNLIFKMSTNLEEFHRLLSGASINQWDWRTGNVSTTMDHLRNLNSKIVDTFFWKFWDYNEAHFGPMLLKLLDCSLSTKYSITVTHEANLKYNDAKCHIFGFYRHYEIADLSNTLASPPGGLQQFNSSNGIRVLAAYICNAIRWGNMFHSLRLRWICMDRALALGRRQRSGWPLFDLCNQYGGSTSSNLSSEVIQELRNGEKRLVRVLEKTSQEPQLPSWVGIKCEFQLWCPVSEAPPELLGVNGLKNLPESSATSSCTKPYHFKMEFKTYVRSISTRSQGIIESTVWVEETQAIKIIQSRQMV</sequence>
<protein>
    <submittedName>
        <fullName evidence="1">Uncharacterized protein</fullName>
    </submittedName>
</protein>
<gene>
    <name evidence="1" type="ORF">AAG570_010665</name>
</gene>
<keyword evidence="2" id="KW-1185">Reference proteome</keyword>